<keyword evidence="3" id="KW-1185">Reference proteome</keyword>
<feature type="non-terminal residue" evidence="2">
    <location>
        <position position="136"/>
    </location>
</feature>
<evidence type="ECO:0000256" key="1">
    <source>
        <dbReference type="SAM" id="Phobius"/>
    </source>
</evidence>
<sequence length="136" mass="15693">MEGIEIDTKDEAVKSQIAIRCAKAAILLSSLKQFPNHHLETATIDDEEEGKEMMKKSIGSLKVELARERMKRKKMKLCGLMEVLLQNLAMMSSYISITQYILDAHLLLVKRFRRTRARIFSDPEKDKRIRSQVINS</sequence>
<dbReference type="InParanoid" id="A0A1Q3B689"/>
<comment type="caution">
    <text evidence="2">The sequence shown here is derived from an EMBL/GenBank/DDBJ whole genome shotgun (WGS) entry which is preliminary data.</text>
</comment>
<dbReference type="AlphaFoldDB" id="A0A1Q3B689"/>
<name>A0A1Q3B689_CEPFO</name>
<proteinExistence type="predicted"/>
<dbReference type="OrthoDB" id="1304155at2759"/>
<organism evidence="2 3">
    <name type="scientific">Cephalotus follicularis</name>
    <name type="common">Albany pitcher plant</name>
    <dbReference type="NCBI Taxonomy" id="3775"/>
    <lineage>
        <taxon>Eukaryota</taxon>
        <taxon>Viridiplantae</taxon>
        <taxon>Streptophyta</taxon>
        <taxon>Embryophyta</taxon>
        <taxon>Tracheophyta</taxon>
        <taxon>Spermatophyta</taxon>
        <taxon>Magnoliopsida</taxon>
        <taxon>eudicotyledons</taxon>
        <taxon>Gunneridae</taxon>
        <taxon>Pentapetalae</taxon>
        <taxon>rosids</taxon>
        <taxon>fabids</taxon>
        <taxon>Oxalidales</taxon>
        <taxon>Cephalotaceae</taxon>
        <taxon>Cephalotus</taxon>
    </lineage>
</organism>
<evidence type="ECO:0000313" key="2">
    <source>
        <dbReference type="EMBL" id="GAV63566.1"/>
    </source>
</evidence>
<protein>
    <submittedName>
        <fullName evidence="2">Uncharacterized protein</fullName>
    </submittedName>
</protein>
<keyword evidence="1" id="KW-1133">Transmembrane helix</keyword>
<accession>A0A1Q3B689</accession>
<dbReference type="Proteomes" id="UP000187406">
    <property type="component" value="Unassembled WGS sequence"/>
</dbReference>
<evidence type="ECO:0000313" key="3">
    <source>
        <dbReference type="Proteomes" id="UP000187406"/>
    </source>
</evidence>
<gene>
    <name evidence="2" type="ORF">CFOL_v3_07084</name>
</gene>
<keyword evidence="1" id="KW-0472">Membrane</keyword>
<feature type="transmembrane region" description="Helical" evidence="1">
    <location>
        <begin position="77"/>
        <end position="102"/>
    </location>
</feature>
<dbReference type="EMBL" id="BDDD01000311">
    <property type="protein sequence ID" value="GAV63566.1"/>
    <property type="molecule type" value="Genomic_DNA"/>
</dbReference>
<reference evidence="3" key="1">
    <citation type="submission" date="2016-04" db="EMBL/GenBank/DDBJ databases">
        <title>Cephalotus genome sequencing.</title>
        <authorList>
            <person name="Fukushima K."/>
            <person name="Hasebe M."/>
            <person name="Fang X."/>
        </authorList>
    </citation>
    <scope>NUCLEOTIDE SEQUENCE [LARGE SCALE GENOMIC DNA]</scope>
    <source>
        <strain evidence="3">cv. St1</strain>
    </source>
</reference>
<keyword evidence="1" id="KW-0812">Transmembrane</keyword>